<dbReference type="EMBL" id="VORY01000017">
    <property type="protein sequence ID" value="TXD92781.1"/>
    <property type="molecule type" value="Genomic_DNA"/>
</dbReference>
<keyword evidence="1" id="KW-0472">Membrane</keyword>
<evidence type="ECO:0000259" key="2">
    <source>
        <dbReference type="SMART" id="SM01259"/>
    </source>
</evidence>
<keyword evidence="4" id="KW-1185">Reference proteome</keyword>
<comment type="caution">
    <text evidence="3">The sequence shown here is derived from an EMBL/GenBank/DDBJ whole genome shotgun (WGS) entry which is preliminary data.</text>
</comment>
<dbReference type="InterPro" id="IPR011499">
    <property type="entry name" value="Lipid_A_biosynth_N"/>
</dbReference>
<keyword evidence="1" id="KW-1133">Transmembrane helix</keyword>
<feature type="transmembrane region" description="Helical" evidence="1">
    <location>
        <begin position="156"/>
        <end position="178"/>
    </location>
</feature>
<evidence type="ECO:0000313" key="4">
    <source>
        <dbReference type="Proteomes" id="UP000321367"/>
    </source>
</evidence>
<evidence type="ECO:0000313" key="3">
    <source>
        <dbReference type="EMBL" id="TXD92781.1"/>
    </source>
</evidence>
<dbReference type="GO" id="GO:0016020">
    <property type="term" value="C:membrane"/>
    <property type="evidence" value="ECO:0007669"/>
    <property type="project" value="GOC"/>
</dbReference>
<keyword evidence="3" id="KW-0808">Transferase</keyword>
<organism evidence="3 4">
    <name type="scientific">Gillisia hiemivivida</name>
    <dbReference type="NCBI Taxonomy" id="291190"/>
    <lineage>
        <taxon>Bacteria</taxon>
        <taxon>Pseudomonadati</taxon>
        <taxon>Bacteroidota</taxon>
        <taxon>Flavobacteriia</taxon>
        <taxon>Flavobacteriales</taxon>
        <taxon>Flavobacteriaceae</taxon>
        <taxon>Gillisia</taxon>
    </lineage>
</organism>
<proteinExistence type="predicted"/>
<reference evidence="3 4" key="1">
    <citation type="submission" date="2019-08" db="EMBL/GenBank/DDBJ databases">
        <title>Genome sequence of Gillisia hiemivivida IC154 (type strain).</title>
        <authorList>
            <person name="Bowman J.P."/>
        </authorList>
    </citation>
    <scope>NUCLEOTIDE SEQUENCE [LARGE SCALE GENOMIC DNA]</scope>
    <source>
        <strain evidence="3 4">IC154</strain>
    </source>
</reference>
<feature type="transmembrane region" description="Helical" evidence="1">
    <location>
        <begin position="123"/>
        <end position="144"/>
    </location>
</feature>
<dbReference type="AlphaFoldDB" id="A0A5C6ZPU0"/>
<feature type="domain" description="Lipid A biosynthesis N-terminal" evidence="2">
    <location>
        <begin position="9"/>
        <end position="80"/>
    </location>
</feature>
<keyword evidence="3" id="KW-0012">Acyltransferase</keyword>
<evidence type="ECO:0000256" key="1">
    <source>
        <dbReference type="SAM" id="Phobius"/>
    </source>
</evidence>
<name>A0A5C6ZPU0_9FLAO</name>
<dbReference type="SMART" id="SM01259">
    <property type="entry name" value="LAB_N"/>
    <property type="match status" value="2"/>
</dbReference>
<gene>
    <name evidence="3" type="ORF">ES724_12695</name>
</gene>
<feature type="transmembrane region" description="Helical" evidence="1">
    <location>
        <begin position="90"/>
        <end position="108"/>
    </location>
</feature>
<feature type="transmembrane region" description="Helical" evidence="1">
    <location>
        <begin position="61"/>
        <end position="78"/>
    </location>
</feature>
<dbReference type="GO" id="GO:0009245">
    <property type="term" value="P:lipid A biosynthetic process"/>
    <property type="evidence" value="ECO:0007669"/>
    <property type="project" value="InterPro"/>
</dbReference>
<dbReference type="Proteomes" id="UP000321367">
    <property type="component" value="Unassembled WGS sequence"/>
</dbReference>
<dbReference type="RefSeq" id="WP_146933481.1">
    <property type="nucleotide sequence ID" value="NZ_CBCSHZ010000016.1"/>
</dbReference>
<sequence>MSTWLVYTVGFLAQLLFSGRSVFQWILSEKSKKVLTPSLFWKMSLVASFLMFFYGYLRSDFAIMLGQTLTYFIYIRNLQLQGEWIKFHKYLRILLWIFPVLIVILGYNNNIYDVDRLFKNEAIPFWLLMLGIVSQVVFTLRFIYQWIYSEKQKKSILPLGFWLLSFAGSSLIIIYSVFRVDPVLFAGHAFGIVMYARNMVILRRQIRSENWKKNAF</sequence>
<dbReference type="Gene3D" id="1.20.1280.290">
    <property type="match status" value="1"/>
</dbReference>
<feature type="domain" description="Lipid A biosynthesis N-terminal" evidence="2">
    <location>
        <begin position="130"/>
        <end position="201"/>
    </location>
</feature>
<protein>
    <submittedName>
        <fullName evidence="3">Lauroyl acyltransferase</fullName>
    </submittedName>
</protein>
<accession>A0A5C6ZPU0</accession>
<dbReference type="Pfam" id="PF07578">
    <property type="entry name" value="LAB_N"/>
    <property type="match status" value="2"/>
</dbReference>
<dbReference type="OrthoDB" id="9793186at2"/>
<dbReference type="GO" id="GO:0016746">
    <property type="term" value="F:acyltransferase activity"/>
    <property type="evidence" value="ECO:0007669"/>
    <property type="project" value="UniProtKB-KW"/>
</dbReference>
<keyword evidence="1" id="KW-0812">Transmembrane</keyword>
<feature type="transmembrane region" description="Helical" evidence="1">
    <location>
        <begin position="6"/>
        <end position="27"/>
    </location>
</feature>
<feature type="transmembrane region" description="Helical" evidence="1">
    <location>
        <begin position="184"/>
        <end position="202"/>
    </location>
</feature>
<feature type="transmembrane region" description="Helical" evidence="1">
    <location>
        <begin position="39"/>
        <end position="55"/>
    </location>
</feature>
<dbReference type="GO" id="GO:0008915">
    <property type="term" value="F:lipid-A-disaccharide synthase activity"/>
    <property type="evidence" value="ECO:0007669"/>
    <property type="project" value="InterPro"/>
</dbReference>